<dbReference type="GO" id="GO:0006952">
    <property type="term" value="P:defense response"/>
    <property type="evidence" value="ECO:0007669"/>
    <property type="project" value="InterPro"/>
</dbReference>
<feature type="domain" description="Knottins-like" evidence="2">
    <location>
        <begin position="14"/>
        <end position="53"/>
    </location>
</feature>
<dbReference type="EMBL" id="JN230817">
    <property type="protein sequence ID" value="AEM44803.1"/>
    <property type="molecule type" value="mRNA"/>
</dbReference>
<evidence type="ECO:0000256" key="1">
    <source>
        <dbReference type="ARBA" id="ARBA00023157"/>
    </source>
</evidence>
<sequence length="54" mass="5788">LLLAVFSTVTLADVISSNFRGLCYFSSNCRGVCRGEGFVSGHCSYWGGACWCSV</sequence>
<name>I6MRK4_CAERE</name>
<dbReference type="Gene3D" id="3.30.30.10">
    <property type="entry name" value="Knottin, scorpion toxin-like"/>
    <property type="match status" value="1"/>
</dbReference>
<evidence type="ECO:0000259" key="2">
    <source>
        <dbReference type="Pfam" id="PF00304"/>
    </source>
</evidence>
<keyword evidence="1" id="KW-1015">Disulfide bond</keyword>
<dbReference type="InterPro" id="IPR003614">
    <property type="entry name" value="Knottins"/>
</dbReference>
<feature type="non-terminal residue" evidence="3">
    <location>
        <position position="1"/>
    </location>
</feature>
<dbReference type="SUPFAM" id="SSF57095">
    <property type="entry name" value="Scorpion toxin-like"/>
    <property type="match status" value="1"/>
</dbReference>
<evidence type="ECO:0000313" key="3">
    <source>
        <dbReference type="EMBL" id="AEM44803.1"/>
    </source>
</evidence>
<protein>
    <submittedName>
        <fullName evidence="3">Mycin-1</fullName>
    </submittedName>
</protein>
<organism evidence="3">
    <name type="scientific">Caenorhabditis remanei</name>
    <name type="common">Caenorhabditis vulgaris</name>
    <dbReference type="NCBI Taxonomy" id="31234"/>
    <lineage>
        <taxon>Eukaryota</taxon>
        <taxon>Metazoa</taxon>
        <taxon>Ecdysozoa</taxon>
        <taxon>Nematoda</taxon>
        <taxon>Chromadorea</taxon>
        <taxon>Rhabditida</taxon>
        <taxon>Rhabditina</taxon>
        <taxon>Rhabditomorpha</taxon>
        <taxon>Rhabditoidea</taxon>
        <taxon>Rhabditidae</taxon>
        <taxon>Peloderinae</taxon>
        <taxon>Caenorhabditis</taxon>
    </lineage>
</organism>
<accession>I6MRK4</accession>
<dbReference type="InterPro" id="IPR036574">
    <property type="entry name" value="Scorpion_toxin-like_sf"/>
</dbReference>
<reference evidence="3" key="1">
    <citation type="submission" date="2011-07" db="EMBL/GenBank/DDBJ databases">
        <title>A cDNA clone from Caenorhabditis remanei that encodes a drosomycin-related peptide (Cremycin).</title>
        <authorList>
            <person name="Zhu S."/>
            <person name="Gao B."/>
        </authorList>
    </citation>
    <scope>NUCLEOTIDE SEQUENCE</scope>
</reference>
<dbReference type="Pfam" id="PF00304">
    <property type="entry name" value="Gamma-thionin"/>
    <property type="match status" value="1"/>
</dbReference>
<proteinExistence type="evidence at transcript level"/>
<dbReference type="AlphaFoldDB" id="I6MRK4"/>
<dbReference type="CDD" id="cd00107">
    <property type="entry name" value="Knot1"/>
    <property type="match status" value="1"/>
</dbReference>